<name>A0ACB9N432_9MYRT</name>
<evidence type="ECO:0000313" key="2">
    <source>
        <dbReference type="Proteomes" id="UP001057402"/>
    </source>
</evidence>
<comment type="caution">
    <text evidence="1">The sequence shown here is derived from an EMBL/GenBank/DDBJ whole genome shotgun (WGS) entry which is preliminary data.</text>
</comment>
<accession>A0ACB9N432</accession>
<reference evidence="2" key="1">
    <citation type="journal article" date="2023" name="Front. Plant Sci.">
        <title>Chromosomal-level genome assembly of Melastoma candidum provides insights into trichome evolution.</title>
        <authorList>
            <person name="Zhong Y."/>
            <person name="Wu W."/>
            <person name="Sun C."/>
            <person name="Zou P."/>
            <person name="Liu Y."/>
            <person name="Dai S."/>
            <person name="Zhou R."/>
        </authorList>
    </citation>
    <scope>NUCLEOTIDE SEQUENCE [LARGE SCALE GENOMIC DNA]</scope>
</reference>
<sequence length="194" mass="21670">MFLLSIPSYVVIASVPISKALDVLSRILAEGLSPDVTTYNELISGLCSAGLIEEADRLFGEMKERGFHPNATTYNVMVSAHGRLENKKDYMRLYCEMIAQGFVPKTSTYNVLIGDFCRAGKMVQARELLKEMLTRGVAFSFDLRYVGVWLVQAIESARAGEDLKELVPGGGDRAIIRDEPERVRAQPKNFILYQ</sequence>
<gene>
    <name evidence="1" type="ORF">MLD38_029474</name>
</gene>
<proteinExistence type="predicted"/>
<dbReference type="EMBL" id="CM042887">
    <property type="protein sequence ID" value="KAI4331274.1"/>
    <property type="molecule type" value="Genomic_DNA"/>
</dbReference>
<evidence type="ECO:0000313" key="1">
    <source>
        <dbReference type="EMBL" id="KAI4331274.1"/>
    </source>
</evidence>
<protein>
    <submittedName>
        <fullName evidence="1">Uncharacterized protein</fullName>
    </submittedName>
</protein>
<organism evidence="1 2">
    <name type="scientific">Melastoma candidum</name>
    <dbReference type="NCBI Taxonomy" id="119954"/>
    <lineage>
        <taxon>Eukaryota</taxon>
        <taxon>Viridiplantae</taxon>
        <taxon>Streptophyta</taxon>
        <taxon>Embryophyta</taxon>
        <taxon>Tracheophyta</taxon>
        <taxon>Spermatophyta</taxon>
        <taxon>Magnoliopsida</taxon>
        <taxon>eudicotyledons</taxon>
        <taxon>Gunneridae</taxon>
        <taxon>Pentapetalae</taxon>
        <taxon>rosids</taxon>
        <taxon>malvids</taxon>
        <taxon>Myrtales</taxon>
        <taxon>Melastomataceae</taxon>
        <taxon>Melastomatoideae</taxon>
        <taxon>Melastomateae</taxon>
        <taxon>Melastoma</taxon>
    </lineage>
</organism>
<dbReference type="Proteomes" id="UP001057402">
    <property type="component" value="Chromosome 8"/>
</dbReference>
<keyword evidence="2" id="KW-1185">Reference proteome</keyword>